<feature type="region of interest" description="Disordered" evidence="1">
    <location>
        <begin position="32"/>
        <end position="53"/>
    </location>
</feature>
<dbReference type="SUPFAM" id="SSF50494">
    <property type="entry name" value="Trypsin-like serine proteases"/>
    <property type="match status" value="1"/>
</dbReference>
<dbReference type="Pfam" id="PF13365">
    <property type="entry name" value="Trypsin_2"/>
    <property type="match status" value="1"/>
</dbReference>
<organism evidence="3 4">
    <name type="scientific">Demequina lignilytica</name>
    <dbReference type="NCBI Taxonomy" id="3051663"/>
    <lineage>
        <taxon>Bacteria</taxon>
        <taxon>Bacillati</taxon>
        <taxon>Actinomycetota</taxon>
        <taxon>Actinomycetes</taxon>
        <taxon>Micrococcales</taxon>
        <taxon>Demequinaceae</taxon>
        <taxon>Demequina</taxon>
    </lineage>
</organism>
<dbReference type="InterPro" id="IPR043504">
    <property type="entry name" value="Peptidase_S1_PA_chymotrypsin"/>
</dbReference>
<feature type="signal peptide" evidence="2">
    <location>
        <begin position="1"/>
        <end position="23"/>
    </location>
</feature>
<dbReference type="Gene3D" id="2.40.10.10">
    <property type="entry name" value="Trypsin-like serine proteases"/>
    <property type="match status" value="2"/>
</dbReference>
<dbReference type="RefSeq" id="WP_301160648.1">
    <property type="nucleotide sequence ID" value="NZ_JAUHQB010000007.1"/>
</dbReference>
<dbReference type="InterPro" id="IPR009003">
    <property type="entry name" value="Peptidase_S1_PA"/>
</dbReference>
<proteinExistence type="predicted"/>
<gene>
    <name evidence="3" type="ORF">QQ002_10325</name>
</gene>
<evidence type="ECO:0000313" key="3">
    <source>
        <dbReference type="EMBL" id="MDN4483932.1"/>
    </source>
</evidence>
<dbReference type="GO" id="GO:0004252">
    <property type="term" value="F:serine-type endopeptidase activity"/>
    <property type="evidence" value="ECO:0007669"/>
    <property type="project" value="InterPro"/>
</dbReference>
<protein>
    <submittedName>
        <fullName evidence="3">Serine protease</fullName>
    </submittedName>
</protein>
<keyword evidence="2" id="KW-0732">Signal</keyword>
<accession>A0AB35MJJ7</accession>
<keyword evidence="3" id="KW-0378">Hydrolase</keyword>
<sequence length="262" mass="26295">MSARRVPRRAILAVALAMGAAGCGVIPQAPDPIPSDFVPSPSAEPGDGPGALSPDGFTAAQRMTVRVRSVGCSGTIVLSTGTGFALDEHTLVTNRHVIANSKRITITTYDGRTINVTAATTSTAADIAVITTEESLGNAFARTAEADPEVGDLVTVVGYPNGGRLTTSSGVVLGATADPLGGAVDSVLATSATVKVGSSGSPALDEDGRVIGVVYAKNISDQSFIVPVSTLNALLEEPALFVPESACAADADASSNASAFLP</sequence>
<name>A0AB35MJJ7_9MICO</name>
<dbReference type="InterPro" id="IPR001940">
    <property type="entry name" value="Peptidase_S1C"/>
</dbReference>
<dbReference type="GO" id="GO:0006508">
    <property type="term" value="P:proteolysis"/>
    <property type="evidence" value="ECO:0007669"/>
    <property type="project" value="UniProtKB-KW"/>
</dbReference>
<dbReference type="PANTHER" id="PTHR43019:SF23">
    <property type="entry name" value="PROTEASE DO-LIKE 5, CHLOROPLASTIC"/>
    <property type="match status" value="1"/>
</dbReference>
<dbReference type="PRINTS" id="PR00834">
    <property type="entry name" value="PROTEASES2C"/>
</dbReference>
<dbReference type="Proteomes" id="UP001172756">
    <property type="component" value="Unassembled WGS sequence"/>
</dbReference>
<evidence type="ECO:0000313" key="4">
    <source>
        <dbReference type="Proteomes" id="UP001172756"/>
    </source>
</evidence>
<evidence type="ECO:0000256" key="1">
    <source>
        <dbReference type="SAM" id="MobiDB-lite"/>
    </source>
</evidence>
<comment type="caution">
    <text evidence="3">The sequence shown here is derived from an EMBL/GenBank/DDBJ whole genome shotgun (WGS) entry which is preliminary data.</text>
</comment>
<dbReference type="PANTHER" id="PTHR43019">
    <property type="entry name" value="SERINE ENDOPROTEASE DEGS"/>
    <property type="match status" value="1"/>
</dbReference>
<feature type="chain" id="PRO_5044276887" evidence="2">
    <location>
        <begin position="24"/>
        <end position="262"/>
    </location>
</feature>
<dbReference type="AlphaFoldDB" id="A0AB35MJJ7"/>
<dbReference type="EMBL" id="JAUHQB010000007">
    <property type="protein sequence ID" value="MDN4483932.1"/>
    <property type="molecule type" value="Genomic_DNA"/>
</dbReference>
<reference evidence="3 4" key="1">
    <citation type="submission" date="2023-06" db="EMBL/GenBank/DDBJ databases">
        <title>SYSU T0a273.</title>
        <authorList>
            <person name="Gao L."/>
            <person name="Fang B.-Z."/>
            <person name="Li W.-J."/>
        </authorList>
    </citation>
    <scope>NUCLEOTIDE SEQUENCE [LARGE SCALE GENOMIC DNA]</scope>
    <source>
        <strain evidence="3 4">SYSU T0a273</strain>
    </source>
</reference>
<keyword evidence="3" id="KW-0645">Protease</keyword>
<evidence type="ECO:0000256" key="2">
    <source>
        <dbReference type="SAM" id="SignalP"/>
    </source>
</evidence>
<dbReference type="PROSITE" id="PS51257">
    <property type="entry name" value="PROKAR_LIPOPROTEIN"/>
    <property type="match status" value="1"/>
</dbReference>